<protein>
    <recommendedName>
        <fullName evidence="3">ATP synthase subunit 5, mitochondrial</fullName>
    </recommendedName>
</protein>
<keyword evidence="5" id="KW-0375">Hydrogen ion transport</keyword>
<evidence type="ECO:0000256" key="7">
    <source>
        <dbReference type="ARBA" id="ARBA00023136"/>
    </source>
</evidence>
<proteinExistence type="inferred from homology"/>
<evidence type="ECO:0000313" key="9">
    <source>
        <dbReference type="EMBL" id="KAH7122307.1"/>
    </source>
</evidence>
<name>A0A9P9DNR7_9PLEO</name>
<reference evidence="9" key="1">
    <citation type="journal article" date="2021" name="Nat. Commun.">
        <title>Genetic determinants of endophytism in the Arabidopsis root mycobiome.</title>
        <authorList>
            <person name="Mesny F."/>
            <person name="Miyauchi S."/>
            <person name="Thiergart T."/>
            <person name="Pickel B."/>
            <person name="Atanasova L."/>
            <person name="Karlsson M."/>
            <person name="Huettel B."/>
            <person name="Barry K.W."/>
            <person name="Haridas S."/>
            <person name="Chen C."/>
            <person name="Bauer D."/>
            <person name="Andreopoulos W."/>
            <person name="Pangilinan J."/>
            <person name="LaButti K."/>
            <person name="Riley R."/>
            <person name="Lipzen A."/>
            <person name="Clum A."/>
            <person name="Drula E."/>
            <person name="Henrissat B."/>
            <person name="Kohler A."/>
            <person name="Grigoriev I.V."/>
            <person name="Martin F.M."/>
            <person name="Hacquard S."/>
        </authorList>
    </citation>
    <scope>NUCLEOTIDE SEQUENCE</scope>
    <source>
        <strain evidence="9">MPI-CAGE-CH-0243</strain>
    </source>
</reference>
<dbReference type="InterPro" id="IPR026015">
    <property type="entry name" value="ATP_synth_OSCP/delta_N_sf"/>
</dbReference>
<evidence type="ECO:0000256" key="8">
    <source>
        <dbReference type="ARBA" id="ARBA00023310"/>
    </source>
</evidence>
<comment type="caution">
    <text evidence="9">The sequence shown here is derived from an EMBL/GenBank/DDBJ whole genome shotgun (WGS) entry which is preliminary data.</text>
</comment>
<dbReference type="AlphaFoldDB" id="A0A9P9DNR7"/>
<comment type="similarity">
    <text evidence="2">Belongs to the ATPase delta chain family.</text>
</comment>
<evidence type="ECO:0000256" key="4">
    <source>
        <dbReference type="ARBA" id="ARBA00022448"/>
    </source>
</evidence>
<comment type="subcellular location">
    <subcellularLocation>
        <location evidence="1">Membrane</location>
    </subcellularLocation>
</comment>
<dbReference type="Proteomes" id="UP000700596">
    <property type="component" value="Unassembled WGS sequence"/>
</dbReference>
<gene>
    <name evidence="9" type="ORF">B0J11DRAFT_581022</name>
</gene>
<dbReference type="PANTHER" id="PTHR11910">
    <property type="entry name" value="ATP SYNTHASE DELTA CHAIN"/>
    <property type="match status" value="1"/>
</dbReference>
<accession>A0A9P9DNR7</accession>
<evidence type="ECO:0000313" key="10">
    <source>
        <dbReference type="Proteomes" id="UP000700596"/>
    </source>
</evidence>
<keyword evidence="8" id="KW-0066">ATP synthesis</keyword>
<dbReference type="GO" id="GO:0046933">
    <property type="term" value="F:proton-transporting ATP synthase activity, rotational mechanism"/>
    <property type="evidence" value="ECO:0007669"/>
    <property type="project" value="InterPro"/>
</dbReference>
<evidence type="ECO:0000256" key="6">
    <source>
        <dbReference type="ARBA" id="ARBA00023065"/>
    </source>
</evidence>
<evidence type="ECO:0000256" key="5">
    <source>
        <dbReference type="ARBA" id="ARBA00022781"/>
    </source>
</evidence>
<evidence type="ECO:0000256" key="3">
    <source>
        <dbReference type="ARBA" id="ARBA00014723"/>
    </source>
</evidence>
<evidence type="ECO:0000256" key="1">
    <source>
        <dbReference type="ARBA" id="ARBA00004370"/>
    </source>
</evidence>
<sequence>MYTSRALSTALRAGVPRTPIAARIAATRSYAAAAAAPSSASTKPPLALFGIDGTYASALVRTPQIPEKGGRDEVPMQGQAIGGSFTAAAKTNTLDPTAKSLESLGNVFKKDANLVNVLGAPTLTPSDKEQIVAELIKHIGGQDKDGVVKNLLTTLAENNRLGALEGVVNKFAALISAHKGEIELTVTSATPLDNKTLSRLENVIFKSEYVEQGQKLKVVPKVNPEIRGGIIVEIGDRTIDLSVSSKMAKLNKLLKDTL</sequence>
<dbReference type="PROSITE" id="PS00389">
    <property type="entry name" value="ATPASE_DELTA"/>
    <property type="match status" value="1"/>
</dbReference>
<dbReference type="EMBL" id="JAGMWT010000009">
    <property type="protein sequence ID" value="KAH7122307.1"/>
    <property type="molecule type" value="Genomic_DNA"/>
</dbReference>
<organism evidence="9 10">
    <name type="scientific">Dendryphion nanum</name>
    <dbReference type="NCBI Taxonomy" id="256645"/>
    <lineage>
        <taxon>Eukaryota</taxon>
        <taxon>Fungi</taxon>
        <taxon>Dikarya</taxon>
        <taxon>Ascomycota</taxon>
        <taxon>Pezizomycotina</taxon>
        <taxon>Dothideomycetes</taxon>
        <taxon>Pleosporomycetidae</taxon>
        <taxon>Pleosporales</taxon>
        <taxon>Torulaceae</taxon>
        <taxon>Dendryphion</taxon>
    </lineage>
</organism>
<dbReference type="InterPro" id="IPR000711">
    <property type="entry name" value="ATPase_OSCP/dsu"/>
</dbReference>
<keyword evidence="7" id="KW-0472">Membrane</keyword>
<dbReference type="Gene3D" id="1.10.520.20">
    <property type="entry name" value="N-terminal domain of the delta subunit of the F1F0-ATP synthase"/>
    <property type="match status" value="1"/>
</dbReference>
<dbReference type="SUPFAM" id="SSF47928">
    <property type="entry name" value="N-terminal domain of the delta subunit of the F1F0-ATP synthase"/>
    <property type="match status" value="1"/>
</dbReference>
<keyword evidence="4" id="KW-0813">Transport</keyword>
<dbReference type="InterPro" id="IPR020781">
    <property type="entry name" value="ATPase_OSCP/d_CS"/>
</dbReference>
<dbReference type="HAMAP" id="MF_01416">
    <property type="entry name" value="ATP_synth_delta_bact"/>
    <property type="match status" value="1"/>
</dbReference>
<dbReference type="NCBIfam" id="TIGR01145">
    <property type="entry name" value="ATP_synt_delta"/>
    <property type="match status" value="1"/>
</dbReference>
<keyword evidence="10" id="KW-1185">Reference proteome</keyword>
<dbReference type="Pfam" id="PF00213">
    <property type="entry name" value="OSCP"/>
    <property type="match status" value="1"/>
</dbReference>
<dbReference type="GO" id="GO:0016020">
    <property type="term" value="C:membrane"/>
    <property type="evidence" value="ECO:0007669"/>
    <property type="project" value="UniProtKB-SubCell"/>
</dbReference>
<dbReference type="OrthoDB" id="1262810at2759"/>
<evidence type="ECO:0000256" key="2">
    <source>
        <dbReference type="ARBA" id="ARBA00007046"/>
    </source>
</evidence>
<keyword evidence="6" id="KW-0406">Ion transport</keyword>